<proteinExistence type="predicted"/>
<dbReference type="AlphaFoldDB" id="A0A1I8AHL5"/>
<name>A0A1I8AHL5_9BILA</name>
<dbReference type="WBParaSite" id="L893_g5866.t1">
    <property type="protein sequence ID" value="L893_g5866.t1"/>
    <property type="gene ID" value="L893_g5866"/>
</dbReference>
<evidence type="ECO:0000313" key="1">
    <source>
        <dbReference type="Proteomes" id="UP000095287"/>
    </source>
</evidence>
<dbReference type="Proteomes" id="UP000095287">
    <property type="component" value="Unplaced"/>
</dbReference>
<evidence type="ECO:0000313" key="2">
    <source>
        <dbReference type="WBParaSite" id="L893_g5866.t1"/>
    </source>
</evidence>
<keyword evidence="1" id="KW-1185">Reference proteome</keyword>
<accession>A0A1I8AHL5</accession>
<reference evidence="2" key="1">
    <citation type="submission" date="2016-11" db="UniProtKB">
        <authorList>
            <consortium name="WormBaseParasite"/>
        </authorList>
    </citation>
    <scope>IDENTIFICATION</scope>
</reference>
<sequence length="153" mass="17048">MGLVGRETCTYICSPRAAEQITHFAESGEGWGWPDCLEASLQNSDCPQCLTLAPSSQSEKSSHRDRSVIPVPYIEDGSRAVRHPVSMRHPAFCSRLPHVLLFNKDDKEGAIPAACDFPTAFAVSCAFYESGSIRRLFGSHKTHWIRLVPTDWR</sequence>
<organism evidence="1 2">
    <name type="scientific">Steinernema glaseri</name>
    <dbReference type="NCBI Taxonomy" id="37863"/>
    <lineage>
        <taxon>Eukaryota</taxon>
        <taxon>Metazoa</taxon>
        <taxon>Ecdysozoa</taxon>
        <taxon>Nematoda</taxon>
        <taxon>Chromadorea</taxon>
        <taxon>Rhabditida</taxon>
        <taxon>Tylenchina</taxon>
        <taxon>Panagrolaimomorpha</taxon>
        <taxon>Strongyloidoidea</taxon>
        <taxon>Steinernematidae</taxon>
        <taxon>Steinernema</taxon>
    </lineage>
</organism>
<protein>
    <submittedName>
        <fullName evidence="2">Uncharacterized protein</fullName>
    </submittedName>
</protein>